<reference evidence="1" key="2">
    <citation type="submission" date="2021-03" db="EMBL/GenBank/DDBJ databases">
        <authorList>
            <person name="Valentovich L.N."/>
            <person name="Akhremchuk A.E."/>
            <person name="Miamin V.E."/>
        </authorList>
    </citation>
    <scope>NUCLEOTIDE SEQUENCE</scope>
    <source>
        <strain evidence="1">3prime</strain>
    </source>
</reference>
<evidence type="ECO:0000313" key="1">
    <source>
        <dbReference type="EMBL" id="QTH14549.1"/>
    </source>
</evidence>
<organism evidence="1 2">
    <name type="scientific">Pseudomonas corrugata</name>
    <dbReference type="NCBI Taxonomy" id="47879"/>
    <lineage>
        <taxon>Bacteria</taxon>
        <taxon>Pseudomonadati</taxon>
        <taxon>Pseudomonadota</taxon>
        <taxon>Gammaproteobacteria</taxon>
        <taxon>Pseudomonadales</taxon>
        <taxon>Pseudomonadaceae</taxon>
        <taxon>Pseudomonas</taxon>
    </lineage>
</organism>
<dbReference type="AlphaFoldDB" id="A0A8B6URM2"/>
<sequence>MKLKIENIYNHGTLDKEHVVLSVLEDCNLSAYVLMDTTYDKKGNVSNKHRHVKWLPAVQAKKGDKVSVWTKAGTDESGFSGGTKWHRVYWSMNTSIWNNEGDVAVLLQISGVDHKRAKSA</sequence>
<accession>A0A8B6URM2</accession>
<gene>
    <name evidence="1" type="ORF">C4C32_01155</name>
</gene>
<evidence type="ECO:0000313" key="2">
    <source>
        <dbReference type="Proteomes" id="UP000663914"/>
    </source>
</evidence>
<reference evidence="1" key="1">
    <citation type="book" date="2019" name="MICROBIAL BIOTECHNOLOGY" publisher="Unknown Publisher">
        <title>Optimization of recombineering for directed mutagenesis of bacteria Pseudomonas corrugata 3'.</title>
        <authorList>
            <person name="Buinitskaja S.V."/>
            <person name="Pilipenok N."/>
            <person name="Valentovich L.N."/>
        </authorList>
    </citation>
    <scope>NUCLEOTIDE SEQUENCE</scope>
    <source>
        <strain evidence="1">3prime</strain>
    </source>
</reference>
<dbReference type="RefSeq" id="WP_065946598.1">
    <property type="nucleotide sequence ID" value="NZ_CP072011.1"/>
</dbReference>
<proteinExistence type="predicted"/>
<dbReference type="Proteomes" id="UP000663914">
    <property type="component" value="Chromosome"/>
</dbReference>
<name>A0A8B6URM2_9PSED</name>
<dbReference type="EMBL" id="CP072011">
    <property type="protein sequence ID" value="QTH14549.1"/>
    <property type="molecule type" value="Genomic_DNA"/>
</dbReference>
<protein>
    <submittedName>
        <fullName evidence="1">Uncharacterized protein</fullName>
    </submittedName>
</protein>